<evidence type="ECO:0000256" key="6">
    <source>
        <dbReference type="ARBA" id="ARBA00023136"/>
    </source>
</evidence>
<organism evidence="8 9">
    <name type="scientific">Niallia circulans</name>
    <name type="common">Bacillus circulans</name>
    <dbReference type="NCBI Taxonomy" id="1397"/>
    <lineage>
        <taxon>Bacteria</taxon>
        <taxon>Bacillati</taxon>
        <taxon>Bacillota</taxon>
        <taxon>Bacilli</taxon>
        <taxon>Bacillales</taxon>
        <taxon>Bacillaceae</taxon>
        <taxon>Niallia</taxon>
    </lineage>
</organism>
<feature type="transmembrane region" description="Helical" evidence="7">
    <location>
        <begin position="72"/>
        <end position="99"/>
    </location>
</feature>
<dbReference type="GO" id="GO:0005886">
    <property type="term" value="C:plasma membrane"/>
    <property type="evidence" value="ECO:0007669"/>
    <property type="project" value="UniProtKB-SubCell"/>
</dbReference>
<dbReference type="Pfam" id="PF02417">
    <property type="entry name" value="Chromate_transp"/>
    <property type="match status" value="1"/>
</dbReference>
<dbReference type="RefSeq" id="WP_047942191.1">
    <property type="nucleotide sequence ID" value="NZ_JABRVN010000070.1"/>
</dbReference>
<comment type="caution">
    <text evidence="8">The sequence shown here is derived from an EMBL/GenBank/DDBJ whole genome shotgun (WGS) entry which is preliminary data.</text>
</comment>
<sequence>MYKDLILGMLRAGIFGFGGGPSVIPLFRHEAVTKYKWMANDEFGDALAIANTLPGPIATKLAAYIGYHQKGIIGAIISVIVHILPTCLAMVFLFSFISILSHSPIITSMIGAVVPVIAVMLGLMAYEFGEKAVKGLGIYTGIGLTLVCLLLLQVFSIHPGIVVLIFLIYGAFHFKLKDKLLHNKERGI</sequence>
<proteinExistence type="inferred from homology"/>
<keyword evidence="6 7" id="KW-0472">Membrane</keyword>
<accession>A0A0J1IK22</accession>
<dbReference type="PATRIC" id="fig|1397.4.peg.5572"/>
<dbReference type="GO" id="GO:0015109">
    <property type="term" value="F:chromate transmembrane transporter activity"/>
    <property type="evidence" value="ECO:0007669"/>
    <property type="project" value="InterPro"/>
</dbReference>
<dbReference type="InterPro" id="IPR003370">
    <property type="entry name" value="Chromate_transpt"/>
</dbReference>
<reference evidence="8 9" key="1">
    <citation type="submission" date="2015-05" db="EMBL/GenBank/DDBJ databases">
        <title>Whole genome sequence and identification of bacterial endophytes from Costus igneus.</title>
        <authorList>
            <person name="Lee Y.P."/>
            <person name="Gan H.M."/>
            <person name="Eng W."/>
            <person name="Wheatley M.S."/>
            <person name="Caraballo A."/>
            <person name="Polter S."/>
            <person name="Savka M.A."/>
            <person name="Hudson A.O."/>
        </authorList>
    </citation>
    <scope>NUCLEOTIDE SEQUENCE [LARGE SCALE GENOMIC DNA]</scope>
    <source>
        <strain evidence="8 9">RIT379</strain>
    </source>
</reference>
<gene>
    <name evidence="8" type="ORF">ABW02_11240</name>
</gene>
<keyword evidence="4 7" id="KW-0812">Transmembrane</keyword>
<dbReference type="OrthoDB" id="9027281at2"/>
<keyword evidence="5 7" id="KW-1133">Transmembrane helix</keyword>
<evidence type="ECO:0000256" key="3">
    <source>
        <dbReference type="ARBA" id="ARBA00022475"/>
    </source>
</evidence>
<keyword evidence="9" id="KW-1185">Reference proteome</keyword>
<dbReference type="PANTHER" id="PTHR43663">
    <property type="entry name" value="CHROMATE TRANSPORT PROTEIN-RELATED"/>
    <property type="match status" value="1"/>
</dbReference>
<comment type="subcellular location">
    <subcellularLocation>
        <location evidence="1">Cell membrane</location>
        <topology evidence="1">Multi-pass membrane protein</topology>
    </subcellularLocation>
</comment>
<dbReference type="Proteomes" id="UP000036045">
    <property type="component" value="Unassembled WGS sequence"/>
</dbReference>
<keyword evidence="3" id="KW-1003">Cell membrane</keyword>
<feature type="transmembrane region" description="Helical" evidence="7">
    <location>
        <begin position="105"/>
        <end position="124"/>
    </location>
</feature>
<dbReference type="PANTHER" id="PTHR43663:SF1">
    <property type="entry name" value="CHROMATE TRANSPORTER"/>
    <property type="match status" value="1"/>
</dbReference>
<dbReference type="EMBL" id="LDPH01000009">
    <property type="protein sequence ID" value="KLV26257.1"/>
    <property type="molecule type" value="Genomic_DNA"/>
</dbReference>
<name>A0A0J1IK22_NIACI</name>
<dbReference type="InterPro" id="IPR052518">
    <property type="entry name" value="CHR_Transporter"/>
</dbReference>
<comment type="similarity">
    <text evidence="2">Belongs to the chromate ion transporter (CHR) (TC 2.A.51) family.</text>
</comment>
<feature type="transmembrane region" description="Helical" evidence="7">
    <location>
        <begin position="6"/>
        <end position="27"/>
    </location>
</feature>
<evidence type="ECO:0000256" key="4">
    <source>
        <dbReference type="ARBA" id="ARBA00022692"/>
    </source>
</evidence>
<evidence type="ECO:0000256" key="5">
    <source>
        <dbReference type="ARBA" id="ARBA00022989"/>
    </source>
</evidence>
<evidence type="ECO:0000256" key="1">
    <source>
        <dbReference type="ARBA" id="ARBA00004651"/>
    </source>
</evidence>
<evidence type="ECO:0000256" key="7">
    <source>
        <dbReference type="SAM" id="Phobius"/>
    </source>
</evidence>
<evidence type="ECO:0000256" key="2">
    <source>
        <dbReference type="ARBA" id="ARBA00005262"/>
    </source>
</evidence>
<feature type="transmembrane region" description="Helical" evidence="7">
    <location>
        <begin position="136"/>
        <end position="154"/>
    </location>
</feature>
<feature type="transmembrane region" description="Helical" evidence="7">
    <location>
        <begin position="160"/>
        <end position="176"/>
    </location>
</feature>
<protein>
    <submittedName>
        <fullName evidence="8">Transporter</fullName>
    </submittedName>
</protein>
<evidence type="ECO:0000313" key="9">
    <source>
        <dbReference type="Proteomes" id="UP000036045"/>
    </source>
</evidence>
<evidence type="ECO:0000313" key="8">
    <source>
        <dbReference type="EMBL" id="KLV26257.1"/>
    </source>
</evidence>
<dbReference type="AlphaFoldDB" id="A0A0J1IK22"/>